<gene>
    <name evidence="2" type="ORF">ACHHYP_05250</name>
</gene>
<evidence type="ECO:0000313" key="2">
    <source>
        <dbReference type="EMBL" id="OQR90771.1"/>
    </source>
</evidence>
<dbReference type="Proteomes" id="UP000243579">
    <property type="component" value="Unassembled WGS sequence"/>
</dbReference>
<comment type="caution">
    <text evidence="2">The sequence shown here is derived from an EMBL/GenBank/DDBJ whole genome shotgun (WGS) entry which is preliminary data.</text>
</comment>
<accession>A0A1V9YYI8</accession>
<dbReference type="PROSITE" id="PS50005">
    <property type="entry name" value="TPR"/>
    <property type="match status" value="1"/>
</dbReference>
<reference evidence="2 3" key="1">
    <citation type="journal article" date="2014" name="Genome Biol. Evol.">
        <title>The secreted proteins of Achlya hypogyna and Thraustotheca clavata identify the ancestral oomycete secretome and reveal gene acquisitions by horizontal gene transfer.</title>
        <authorList>
            <person name="Misner I."/>
            <person name="Blouin N."/>
            <person name="Leonard G."/>
            <person name="Richards T.A."/>
            <person name="Lane C.E."/>
        </authorList>
    </citation>
    <scope>NUCLEOTIDE SEQUENCE [LARGE SCALE GENOMIC DNA]</scope>
    <source>
        <strain evidence="2 3">ATCC 48635</strain>
    </source>
</reference>
<proteinExistence type="predicted"/>
<dbReference type="EMBL" id="JNBR01000582">
    <property type="protein sequence ID" value="OQR90771.1"/>
    <property type="molecule type" value="Genomic_DNA"/>
</dbReference>
<dbReference type="InterPro" id="IPR019734">
    <property type="entry name" value="TPR_rpt"/>
</dbReference>
<dbReference type="InterPro" id="IPR011990">
    <property type="entry name" value="TPR-like_helical_dom_sf"/>
</dbReference>
<name>A0A1V9YYI8_ACHHY</name>
<keyword evidence="1" id="KW-0802">TPR repeat</keyword>
<sequence length="285" mass="32000">MASTRDFRALWDFGNPQATESVFRERIADTDVLVEKLLLETQVARTYGLRDRFAEAHALLDAIEANQHTLRDTAAASDLTELHVRCLLERGRVFRSSKCPAEAQPLFVTAANEAQAAGMDELAIDAMHMVALVVPPTEAIQWTTRGFELAQQSIDPNARNWDAPLANNLGWTYHDMGDFVKALAYFEQALAARVRIGKPEPIRIGKYMVARAYRSLQKYDDALQLLLSLDPMDSHGYVHEEIGENYTALGRPSDAKPHFLKAHAVLQHDKSVDAKRLARMLFLTQ</sequence>
<dbReference type="Pfam" id="PF13374">
    <property type="entry name" value="TPR_10"/>
    <property type="match status" value="1"/>
</dbReference>
<dbReference type="OrthoDB" id="64148at2759"/>
<dbReference type="Gene3D" id="1.25.40.10">
    <property type="entry name" value="Tetratricopeptide repeat domain"/>
    <property type="match status" value="1"/>
</dbReference>
<organism evidence="2 3">
    <name type="scientific">Achlya hypogyna</name>
    <name type="common">Oomycete</name>
    <name type="synonym">Protoachlya hypogyna</name>
    <dbReference type="NCBI Taxonomy" id="1202772"/>
    <lineage>
        <taxon>Eukaryota</taxon>
        <taxon>Sar</taxon>
        <taxon>Stramenopiles</taxon>
        <taxon>Oomycota</taxon>
        <taxon>Saprolegniomycetes</taxon>
        <taxon>Saprolegniales</taxon>
        <taxon>Achlyaceae</taxon>
        <taxon>Achlya</taxon>
    </lineage>
</organism>
<keyword evidence="3" id="KW-1185">Reference proteome</keyword>
<dbReference type="AlphaFoldDB" id="A0A1V9YYI8"/>
<dbReference type="SMART" id="SM00028">
    <property type="entry name" value="TPR"/>
    <property type="match status" value="3"/>
</dbReference>
<evidence type="ECO:0000313" key="3">
    <source>
        <dbReference type="Proteomes" id="UP000243579"/>
    </source>
</evidence>
<evidence type="ECO:0000256" key="1">
    <source>
        <dbReference type="PROSITE-ProRule" id="PRU00339"/>
    </source>
</evidence>
<protein>
    <submittedName>
        <fullName evidence="2">Uncharacterized protein</fullName>
    </submittedName>
</protein>
<feature type="repeat" description="TPR" evidence="1">
    <location>
        <begin position="163"/>
        <end position="196"/>
    </location>
</feature>
<dbReference type="SUPFAM" id="SSF48452">
    <property type="entry name" value="TPR-like"/>
    <property type="match status" value="1"/>
</dbReference>